<proteinExistence type="inferred from homology"/>
<dbReference type="NCBIfam" id="NF009905">
    <property type="entry name" value="PRK13368.1"/>
    <property type="match status" value="1"/>
</dbReference>
<name>A0A520RV74_9GAMM</name>
<dbReference type="AlphaFoldDB" id="A0A520RV74"/>
<dbReference type="SUPFAM" id="SSF53448">
    <property type="entry name" value="Nucleotide-diphospho-sugar transferases"/>
    <property type="match status" value="1"/>
</dbReference>
<sequence length="249" mass="27339">MSFKIVIPARYAAQRLPGKPLLDIQGKPMLQHTWERACESAADEVVIATDDPRILDAAMNFGAAAQMTSDVHRSGTDRIQEVASARQWSADTIVVNVQGDEPLIPPHAINQVADNLSRHHQAGIATLCETIKAQSEINNPNAVKVVFDKQGYALYFSRAAIPHTSPDVDEYSSELFHRHVGIYAYRVQVLNDFVNWPPAAMEIAERLEQLRALAEGVKIHVAVSADSMPAGIDTADDLESVRQHLAVDS</sequence>
<dbReference type="NCBIfam" id="NF003952">
    <property type="entry name" value="PRK05450.1-5"/>
    <property type="match status" value="1"/>
</dbReference>
<dbReference type="PANTHER" id="PTHR42866">
    <property type="entry name" value="3-DEOXY-MANNO-OCTULOSONATE CYTIDYLYLTRANSFERASE"/>
    <property type="match status" value="1"/>
</dbReference>
<keyword evidence="5" id="KW-0963">Cytoplasm</keyword>
<dbReference type="GO" id="GO:0005829">
    <property type="term" value="C:cytosol"/>
    <property type="evidence" value="ECO:0007669"/>
    <property type="project" value="TreeGrafter"/>
</dbReference>
<dbReference type="PANTHER" id="PTHR42866:SF2">
    <property type="entry name" value="3-DEOXY-MANNO-OCTULOSONATE CYTIDYLYLTRANSFERASE, MITOCHONDRIAL"/>
    <property type="match status" value="1"/>
</dbReference>
<keyword evidence="4 5" id="KW-0448">Lipopolysaccharide biosynthesis</keyword>
<comment type="catalytic activity">
    <reaction evidence="5">
        <text>3-deoxy-alpha-D-manno-oct-2-ulosonate + CTP = CMP-3-deoxy-beta-D-manno-octulosonate + diphosphate</text>
        <dbReference type="Rhea" id="RHEA:23448"/>
        <dbReference type="ChEBI" id="CHEBI:33019"/>
        <dbReference type="ChEBI" id="CHEBI:37563"/>
        <dbReference type="ChEBI" id="CHEBI:85986"/>
        <dbReference type="ChEBI" id="CHEBI:85987"/>
        <dbReference type="EC" id="2.7.7.38"/>
    </reaction>
</comment>
<organism evidence="6 7">
    <name type="scientific">OM182 bacterium</name>
    <dbReference type="NCBI Taxonomy" id="2510334"/>
    <lineage>
        <taxon>Bacteria</taxon>
        <taxon>Pseudomonadati</taxon>
        <taxon>Pseudomonadota</taxon>
        <taxon>Gammaproteobacteria</taxon>
        <taxon>OMG group</taxon>
        <taxon>OM182 clade</taxon>
    </lineage>
</organism>
<dbReference type="EMBL" id="SHAH01000111">
    <property type="protein sequence ID" value="RZO74041.1"/>
    <property type="molecule type" value="Genomic_DNA"/>
</dbReference>
<dbReference type="UniPathway" id="UPA00358">
    <property type="reaction ID" value="UER00476"/>
</dbReference>
<keyword evidence="2 5" id="KW-0808">Transferase</keyword>
<dbReference type="GO" id="GO:0033468">
    <property type="term" value="P:CMP-keto-3-deoxy-D-manno-octulosonic acid biosynthetic process"/>
    <property type="evidence" value="ECO:0007669"/>
    <property type="project" value="UniProtKB-UniRule"/>
</dbReference>
<dbReference type="NCBIfam" id="NF003950">
    <property type="entry name" value="PRK05450.1-3"/>
    <property type="match status" value="1"/>
</dbReference>
<evidence type="ECO:0000256" key="5">
    <source>
        <dbReference type="HAMAP-Rule" id="MF_00057"/>
    </source>
</evidence>
<dbReference type="GO" id="GO:0016020">
    <property type="term" value="C:membrane"/>
    <property type="evidence" value="ECO:0007669"/>
    <property type="project" value="UniProtKB-SubCell"/>
</dbReference>
<comment type="similarity">
    <text evidence="5">Belongs to the KdsB family.</text>
</comment>
<protein>
    <recommendedName>
        <fullName evidence="5">3-deoxy-manno-octulosonate cytidylyltransferase</fullName>
        <ecNumber evidence="5">2.7.7.38</ecNumber>
    </recommendedName>
    <alternativeName>
        <fullName evidence="5">CMP-2-keto-3-deoxyoctulosonic acid synthase</fullName>
        <shortName evidence="5">CKS</shortName>
        <shortName evidence="5">CMP-KDO synthase</shortName>
    </alternativeName>
</protein>
<dbReference type="EC" id="2.7.7.38" evidence="5"/>
<evidence type="ECO:0000313" key="6">
    <source>
        <dbReference type="EMBL" id="RZO74041.1"/>
    </source>
</evidence>
<evidence type="ECO:0000256" key="4">
    <source>
        <dbReference type="ARBA" id="ARBA00022985"/>
    </source>
</evidence>
<evidence type="ECO:0000256" key="2">
    <source>
        <dbReference type="ARBA" id="ARBA00022679"/>
    </source>
</evidence>
<dbReference type="NCBIfam" id="TIGR00466">
    <property type="entry name" value="kdsB"/>
    <property type="match status" value="1"/>
</dbReference>
<dbReference type="InterPro" id="IPR029044">
    <property type="entry name" value="Nucleotide-diphossugar_trans"/>
</dbReference>
<keyword evidence="3 5" id="KW-0548">Nucleotidyltransferase</keyword>
<dbReference type="CDD" id="cd02517">
    <property type="entry name" value="CMP-KDO-Synthetase"/>
    <property type="match status" value="1"/>
</dbReference>
<dbReference type="GO" id="GO:0009103">
    <property type="term" value="P:lipopolysaccharide biosynthetic process"/>
    <property type="evidence" value="ECO:0007669"/>
    <property type="project" value="UniProtKB-UniRule"/>
</dbReference>
<comment type="subcellular location">
    <subcellularLocation>
        <location evidence="5">Cytoplasm</location>
    </subcellularLocation>
    <subcellularLocation>
        <location evidence="1">Membrane</location>
    </subcellularLocation>
</comment>
<evidence type="ECO:0000256" key="1">
    <source>
        <dbReference type="ARBA" id="ARBA00004370"/>
    </source>
</evidence>
<comment type="pathway">
    <text evidence="5">Nucleotide-sugar biosynthesis; CMP-3-deoxy-D-manno-octulosonate biosynthesis; CMP-3-deoxy-D-manno-octulosonate from 3-deoxy-D-manno-octulosonate and CTP: step 1/1.</text>
</comment>
<comment type="caution">
    <text evidence="6">The sequence shown here is derived from an EMBL/GenBank/DDBJ whole genome shotgun (WGS) entry which is preliminary data.</text>
</comment>
<evidence type="ECO:0000256" key="3">
    <source>
        <dbReference type="ARBA" id="ARBA00022695"/>
    </source>
</evidence>
<gene>
    <name evidence="5" type="primary">kdsB</name>
    <name evidence="6" type="ORF">EVA69_06275</name>
</gene>
<dbReference type="InterPro" id="IPR003329">
    <property type="entry name" value="Cytidylyl_trans"/>
</dbReference>
<dbReference type="Proteomes" id="UP000320404">
    <property type="component" value="Unassembled WGS sequence"/>
</dbReference>
<evidence type="ECO:0000313" key="7">
    <source>
        <dbReference type="Proteomes" id="UP000320404"/>
    </source>
</evidence>
<dbReference type="FunFam" id="3.90.550.10:FF:000011">
    <property type="entry name" value="3-deoxy-manno-octulosonate cytidylyltransferase"/>
    <property type="match status" value="1"/>
</dbReference>
<dbReference type="GO" id="GO:0008690">
    <property type="term" value="F:3-deoxy-manno-octulosonate cytidylyltransferase activity"/>
    <property type="evidence" value="ECO:0007669"/>
    <property type="project" value="UniProtKB-UniRule"/>
</dbReference>
<dbReference type="HAMAP" id="MF_00057">
    <property type="entry name" value="KdsB"/>
    <property type="match status" value="1"/>
</dbReference>
<accession>A0A520RV74</accession>
<reference evidence="6 7" key="1">
    <citation type="submission" date="2019-02" db="EMBL/GenBank/DDBJ databases">
        <title>Prokaryotic population dynamics and viral predation in marine succession experiment using metagenomics: the confinement effect.</title>
        <authorList>
            <person name="Haro-Moreno J.M."/>
            <person name="Rodriguez-Valera F."/>
            <person name="Lopez-Perez M."/>
        </authorList>
    </citation>
    <scope>NUCLEOTIDE SEQUENCE [LARGE SCALE GENOMIC DNA]</scope>
    <source>
        <strain evidence="6">MED-G158</strain>
    </source>
</reference>
<comment type="function">
    <text evidence="5">Activates KDO (a required 8-carbon sugar) for incorporation into bacterial lipopolysaccharide in Gram-negative bacteria.</text>
</comment>
<dbReference type="Pfam" id="PF02348">
    <property type="entry name" value="CTP_transf_3"/>
    <property type="match status" value="1"/>
</dbReference>
<dbReference type="InterPro" id="IPR004528">
    <property type="entry name" value="KdsB"/>
</dbReference>
<dbReference type="Gene3D" id="3.90.550.10">
    <property type="entry name" value="Spore Coat Polysaccharide Biosynthesis Protein SpsA, Chain A"/>
    <property type="match status" value="1"/>
</dbReference>